<dbReference type="AlphaFoldDB" id="A0A7E4VT17"/>
<dbReference type="Proteomes" id="UP000492821">
    <property type="component" value="Unassembled WGS sequence"/>
</dbReference>
<evidence type="ECO:0000256" key="2">
    <source>
        <dbReference type="ARBA" id="ARBA00022737"/>
    </source>
</evidence>
<dbReference type="PANTHER" id="PTHR18763:SF0">
    <property type="entry name" value="WD REPEAT-CONTAINING PROTEIN 18"/>
    <property type="match status" value="1"/>
</dbReference>
<feature type="repeat" description="WD" evidence="3">
    <location>
        <begin position="124"/>
        <end position="155"/>
    </location>
</feature>
<dbReference type="GO" id="GO:0006261">
    <property type="term" value="P:DNA-templated DNA replication"/>
    <property type="evidence" value="ECO:0007669"/>
    <property type="project" value="TreeGrafter"/>
</dbReference>
<dbReference type="InterPro" id="IPR001680">
    <property type="entry name" value="WD40_rpt"/>
</dbReference>
<evidence type="ECO:0000313" key="5">
    <source>
        <dbReference type="Proteomes" id="UP000492821"/>
    </source>
</evidence>
<evidence type="ECO:0000256" key="4">
    <source>
        <dbReference type="SAM" id="MobiDB-lite"/>
    </source>
</evidence>
<dbReference type="InterPro" id="IPR036322">
    <property type="entry name" value="WD40_repeat_dom_sf"/>
</dbReference>
<dbReference type="GO" id="GO:0005656">
    <property type="term" value="C:nuclear pre-replicative complex"/>
    <property type="evidence" value="ECO:0007669"/>
    <property type="project" value="TreeGrafter"/>
</dbReference>
<keyword evidence="2" id="KW-0677">Repeat</keyword>
<feature type="repeat" description="WD" evidence="3">
    <location>
        <begin position="271"/>
        <end position="312"/>
    </location>
</feature>
<keyword evidence="5" id="KW-1185">Reference proteome</keyword>
<dbReference type="PANTHER" id="PTHR18763">
    <property type="entry name" value="WD-REPEAT PROTEIN 18"/>
    <property type="match status" value="1"/>
</dbReference>
<evidence type="ECO:0000256" key="1">
    <source>
        <dbReference type="ARBA" id="ARBA00022574"/>
    </source>
</evidence>
<reference evidence="6" key="2">
    <citation type="submission" date="2020-10" db="UniProtKB">
        <authorList>
            <consortium name="WormBaseParasite"/>
        </authorList>
    </citation>
    <scope>IDENTIFICATION</scope>
</reference>
<reference evidence="5" key="1">
    <citation type="journal article" date="2013" name="Genetics">
        <title>The draft genome and transcriptome of Panagrellus redivivus are shaped by the harsh demands of a free-living lifestyle.</title>
        <authorList>
            <person name="Srinivasan J."/>
            <person name="Dillman A.R."/>
            <person name="Macchietto M.G."/>
            <person name="Heikkinen L."/>
            <person name="Lakso M."/>
            <person name="Fracchia K.M."/>
            <person name="Antoshechkin I."/>
            <person name="Mortazavi A."/>
            <person name="Wong G."/>
            <person name="Sternberg P.W."/>
        </authorList>
    </citation>
    <scope>NUCLEOTIDE SEQUENCE [LARGE SCALE GENOMIC DNA]</scope>
    <source>
        <strain evidence="5">MT8872</strain>
    </source>
</reference>
<evidence type="ECO:0000256" key="3">
    <source>
        <dbReference type="PROSITE-ProRule" id="PRU00221"/>
    </source>
</evidence>
<keyword evidence="1 3" id="KW-0853">WD repeat</keyword>
<name>A0A7E4VT17_PANRE</name>
<dbReference type="SMART" id="SM00320">
    <property type="entry name" value="WD40"/>
    <property type="match status" value="2"/>
</dbReference>
<feature type="region of interest" description="Disordered" evidence="4">
    <location>
        <begin position="384"/>
        <end position="416"/>
    </location>
</feature>
<sequence>MSINTRPENIFFATADRKSYSTHFLDATGSNVFPTHSGTLLKGCQPSIITPYGKTGDQILVATELQHALHWIGLDSKTPFHEKTVVRGVVTALVLDQSGTFVFGAAKSDIITWTVATRKHVSSTSIHNREVTSIAVSPDNTYVVAGTADGLVSVYLKSELVSNSGVTPIVKYHENRYTIKALRVTSSPWPKILSVDTAGNAIVYSIKTKFVILEYVDGGSLTACCISSNEDQLFVGNHKGVITAVTMPKQTPAREHDLKTAPPDGSPVRYRQKHTSAITEVDISSNSSTLVSGDESGLFIIWNTADRNVRLRFTSQQAIISARFVPKSLCPPSWNDSPDIIEVKPFYNPTKKPINLPKAQPVSNHAELTAEVDAVATSSLDKAVSHNKTTGHTVTPPVSVPPPATSSAEDAESDERVLAAKKRLRELEEENKTLKEVHAELQEILAGARSGKFD</sequence>
<dbReference type="InterPro" id="IPR015943">
    <property type="entry name" value="WD40/YVTN_repeat-like_dom_sf"/>
</dbReference>
<evidence type="ECO:0000313" key="6">
    <source>
        <dbReference type="WBParaSite" id="Pan_g24205.t1"/>
    </source>
</evidence>
<dbReference type="GO" id="GO:0006364">
    <property type="term" value="P:rRNA processing"/>
    <property type="evidence" value="ECO:0007669"/>
    <property type="project" value="TreeGrafter"/>
</dbReference>
<dbReference type="PROSITE" id="PS50082">
    <property type="entry name" value="WD_REPEATS_2"/>
    <property type="match status" value="2"/>
</dbReference>
<proteinExistence type="predicted"/>
<protein>
    <submittedName>
        <fullName evidence="6">WD_REPEATS_REGION domain-containing protein</fullName>
    </submittedName>
</protein>
<dbReference type="Gene3D" id="2.130.10.10">
    <property type="entry name" value="YVTN repeat-like/Quinoprotein amine dehydrogenase"/>
    <property type="match status" value="2"/>
</dbReference>
<dbReference type="GO" id="GO:0120330">
    <property type="term" value="C:rixosome complex"/>
    <property type="evidence" value="ECO:0007669"/>
    <property type="project" value="TreeGrafter"/>
</dbReference>
<dbReference type="InterPro" id="IPR045227">
    <property type="entry name" value="WDR18/Ipi3/RID3"/>
</dbReference>
<organism evidence="5 6">
    <name type="scientific">Panagrellus redivivus</name>
    <name type="common">Microworm</name>
    <dbReference type="NCBI Taxonomy" id="6233"/>
    <lineage>
        <taxon>Eukaryota</taxon>
        <taxon>Metazoa</taxon>
        <taxon>Ecdysozoa</taxon>
        <taxon>Nematoda</taxon>
        <taxon>Chromadorea</taxon>
        <taxon>Rhabditida</taxon>
        <taxon>Tylenchina</taxon>
        <taxon>Panagrolaimomorpha</taxon>
        <taxon>Panagrolaimoidea</taxon>
        <taxon>Panagrolaimidae</taxon>
        <taxon>Panagrellus</taxon>
    </lineage>
</organism>
<dbReference type="Pfam" id="PF00400">
    <property type="entry name" value="WD40"/>
    <property type="match status" value="2"/>
</dbReference>
<dbReference type="WBParaSite" id="Pan_g24205.t1">
    <property type="protein sequence ID" value="Pan_g24205.t1"/>
    <property type="gene ID" value="Pan_g24205"/>
</dbReference>
<accession>A0A7E4VT17</accession>
<dbReference type="SUPFAM" id="SSF50978">
    <property type="entry name" value="WD40 repeat-like"/>
    <property type="match status" value="1"/>
</dbReference>